<evidence type="ECO:0000313" key="1">
    <source>
        <dbReference type="EMBL" id="SDC19786.1"/>
    </source>
</evidence>
<organism evidence="1 2">
    <name type="scientific">Pedobacter soli</name>
    <dbReference type="NCBI Taxonomy" id="390242"/>
    <lineage>
        <taxon>Bacteria</taxon>
        <taxon>Pseudomonadati</taxon>
        <taxon>Bacteroidota</taxon>
        <taxon>Sphingobacteriia</taxon>
        <taxon>Sphingobacteriales</taxon>
        <taxon>Sphingobacteriaceae</taxon>
        <taxon>Pedobacter</taxon>
    </lineage>
</organism>
<evidence type="ECO:0000313" key="2">
    <source>
        <dbReference type="Proteomes" id="UP000199455"/>
    </source>
</evidence>
<dbReference type="STRING" id="390242.SAMN04488024_101497"/>
<gene>
    <name evidence="1" type="ORF">SAMN04488024_101497</name>
</gene>
<protein>
    <submittedName>
        <fullName evidence="1">Uncharacterized protein</fullName>
    </submittedName>
</protein>
<accession>A0A1G6JPA9</accession>
<dbReference type="EMBL" id="FMZH01000001">
    <property type="protein sequence ID" value="SDC19786.1"/>
    <property type="molecule type" value="Genomic_DNA"/>
</dbReference>
<reference evidence="2" key="1">
    <citation type="submission" date="2016-10" db="EMBL/GenBank/DDBJ databases">
        <authorList>
            <person name="Varghese N."/>
            <person name="Submissions S."/>
        </authorList>
    </citation>
    <scope>NUCLEOTIDE SEQUENCE [LARGE SCALE GENOMIC DNA]</scope>
    <source>
        <strain evidence="2">DSM 18609</strain>
    </source>
</reference>
<name>A0A1G6JPA9_9SPHI</name>
<dbReference type="AlphaFoldDB" id="A0A1G6JPA9"/>
<keyword evidence="2" id="KW-1185">Reference proteome</keyword>
<proteinExistence type="predicted"/>
<dbReference type="Proteomes" id="UP000199455">
    <property type="component" value="Unassembled WGS sequence"/>
</dbReference>
<sequence>MILNTSGYICRVNKICLIFLLPVIMLNASFCELLKVPQLVSHFIKHKELNANIGFVTFIEMHYLGQDINDNDQEEDMKLPFKKIDGHHMFSLGVPQGKTRLIAAPAKKISSKQVFRYQVFVPNPYTTSLLRPPTA</sequence>